<evidence type="ECO:0000259" key="2">
    <source>
        <dbReference type="PROSITE" id="PS51084"/>
    </source>
</evidence>
<dbReference type="EMBL" id="BOMV01000107">
    <property type="protein sequence ID" value="GIF01633.1"/>
    <property type="molecule type" value="Genomic_DNA"/>
</dbReference>
<keyword evidence="4" id="KW-1185">Reference proteome</keyword>
<proteinExistence type="predicted"/>
<dbReference type="PROSITE" id="PS51084">
    <property type="entry name" value="HIT_2"/>
    <property type="match status" value="1"/>
</dbReference>
<comment type="caution">
    <text evidence="1">Lacks conserved residue(s) required for the propagation of feature annotation.</text>
</comment>
<organism evidence="3 4">
    <name type="scientific">Paractinoplanes rishiriensis</name>
    <dbReference type="NCBI Taxonomy" id="1050105"/>
    <lineage>
        <taxon>Bacteria</taxon>
        <taxon>Bacillati</taxon>
        <taxon>Actinomycetota</taxon>
        <taxon>Actinomycetes</taxon>
        <taxon>Micromonosporales</taxon>
        <taxon>Micromonosporaceae</taxon>
        <taxon>Paractinoplanes</taxon>
    </lineage>
</organism>
<evidence type="ECO:0000313" key="3">
    <source>
        <dbReference type="EMBL" id="GIF01633.1"/>
    </source>
</evidence>
<gene>
    <name evidence="3" type="ORF">Ari01nite_90970</name>
</gene>
<dbReference type="InterPro" id="IPR011146">
    <property type="entry name" value="HIT-like"/>
</dbReference>
<comment type="caution">
    <text evidence="3">The sequence shown here is derived from an EMBL/GenBank/DDBJ whole genome shotgun (WGS) entry which is preliminary data.</text>
</comment>
<feature type="domain" description="HIT" evidence="2">
    <location>
        <begin position="15"/>
        <end position="123"/>
    </location>
</feature>
<evidence type="ECO:0000313" key="4">
    <source>
        <dbReference type="Proteomes" id="UP000636960"/>
    </source>
</evidence>
<accession>A0A919N2S3</accession>
<dbReference type="Gene3D" id="3.30.428.10">
    <property type="entry name" value="HIT-like"/>
    <property type="match status" value="1"/>
</dbReference>
<dbReference type="GO" id="GO:0003824">
    <property type="term" value="F:catalytic activity"/>
    <property type="evidence" value="ECO:0007669"/>
    <property type="project" value="InterPro"/>
</dbReference>
<reference evidence="3" key="1">
    <citation type="submission" date="2021-01" db="EMBL/GenBank/DDBJ databases">
        <title>Whole genome shotgun sequence of Actinoplanes rishiriensis NBRC 108556.</title>
        <authorList>
            <person name="Komaki H."/>
            <person name="Tamura T."/>
        </authorList>
    </citation>
    <scope>NUCLEOTIDE SEQUENCE</scope>
    <source>
        <strain evidence="3">NBRC 108556</strain>
    </source>
</reference>
<dbReference type="SUPFAM" id="SSF54197">
    <property type="entry name" value="HIT-like"/>
    <property type="match status" value="1"/>
</dbReference>
<protein>
    <recommendedName>
        <fullName evidence="2">HIT domain-containing protein</fullName>
    </recommendedName>
</protein>
<dbReference type="InterPro" id="IPR036265">
    <property type="entry name" value="HIT-like_sf"/>
</dbReference>
<evidence type="ECO:0000256" key="1">
    <source>
        <dbReference type="PROSITE-ProRule" id="PRU00464"/>
    </source>
</evidence>
<sequence>MFDGAVTRSEAWKLDRIGSARAGTNPTLLAKMPQSFAVIGDTQFLPGYCVLLVDEPSIDRLTDLSKGQRLEFLDSMDTLGQAVEAACGAIEPGFRRMNYEILGNTDPYLHAHLFPRYEWETHRTSAGRSGSTILRSSTDPTLLSLPATTNSVGVSSPSSPTWLLQPRNALIRRAGDVLRQGVAAARCGVSTYVYSGLPTLAPSRRRRERDGRPH</sequence>
<dbReference type="Proteomes" id="UP000636960">
    <property type="component" value="Unassembled WGS sequence"/>
</dbReference>
<name>A0A919N2S3_9ACTN</name>
<dbReference type="AlphaFoldDB" id="A0A919N2S3"/>